<feature type="region of interest" description="Disordered" evidence="1">
    <location>
        <begin position="1"/>
        <end position="27"/>
    </location>
</feature>
<accession>A0A1I8FK95</accession>
<dbReference type="Proteomes" id="UP000095280">
    <property type="component" value="Unplaced"/>
</dbReference>
<feature type="region of interest" description="Disordered" evidence="1">
    <location>
        <begin position="276"/>
        <end position="315"/>
    </location>
</feature>
<dbReference type="PANTHER" id="PTHR33487:SF1">
    <property type="entry name" value="CILIA- AND FLAGELLA-ASSOCIATED PROTEIN 54"/>
    <property type="match status" value="1"/>
</dbReference>
<protein>
    <submittedName>
        <fullName evidence="3">Fibronectin type-III domain-containing protein</fullName>
    </submittedName>
</protein>
<reference evidence="3" key="1">
    <citation type="submission" date="2016-11" db="UniProtKB">
        <authorList>
            <consortium name="WormBaseParasite"/>
        </authorList>
    </citation>
    <scope>IDENTIFICATION</scope>
</reference>
<feature type="compositionally biased region" description="Basic residues" evidence="1">
    <location>
        <begin position="182"/>
        <end position="199"/>
    </location>
</feature>
<feature type="compositionally biased region" description="Polar residues" evidence="1">
    <location>
        <begin position="796"/>
        <end position="807"/>
    </location>
</feature>
<feature type="region of interest" description="Disordered" evidence="1">
    <location>
        <begin position="180"/>
        <end position="209"/>
    </location>
</feature>
<feature type="region of interest" description="Disordered" evidence="1">
    <location>
        <begin position="420"/>
        <end position="444"/>
    </location>
</feature>
<evidence type="ECO:0000256" key="1">
    <source>
        <dbReference type="SAM" id="MobiDB-lite"/>
    </source>
</evidence>
<dbReference type="GO" id="GO:0060271">
    <property type="term" value="P:cilium assembly"/>
    <property type="evidence" value="ECO:0007669"/>
    <property type="project" value="TreeGrafter"/>
</dbReference>
<name>A0A1I8FK95_9PLAT</name>
<dbReference type="AlphaFoldDB" id="A0A1I8FK95"/>
<feature type="compositionally biased region" description="Basic residues" evidence="1">
    <location>
        <begin position="1135"/>
        <end position="1144"/>
    </location>
</feature>
<dbReference type="PANTHER" id="PTHR33487">
    <property type="entry name" value="CILIA- AND FLAGELLA-ASSOCIATED PROTEIN 54"/>
    <property type="match status" value="1"/>
</dbReference>
<feature type="region of interest" description="Disordered" evidence="1">
    <location>
        <begin position="1111"/>
        <end position="1166"/>
    </location>
</feature>
<evidence type="ECO:0000313" key="2">
    <source>
        <dbReference type="Proteomes" id="UP000095280"/>
    </source>
</evidence>
<feature type="compositionally biased region" description="Polar residues" evidence="1">
    <location>
        <begin position="11"/>
        <end position="27"/>
    </location>
</feature>
<feature type="compositionally biased region" description="Basic and acidic residues" evidence="1">
    <location>
        <begin position="491"/>
        <end position="506"/>
    </location>
</feature>
<dbReference type="WBParaSite" id="maker-unitig_38472-snap-gene-0.2-mRNA-1">
    <property type="protein sequence ID" value="maker-unitig_38472-snap-gene-0.2-mRNA-1"/>
    <property type="gene ID" value="maker-unitig_38472-snap-gene-0.2"/>
</dbReference>
<feature type="compositionally biased region" description="Low complexity" evidence="1">
    <location>
        <begin position="918"/>
        <end position="927"/>
    </location>
</feature>
<sequence>RRRRPKGVFKSRSSASTPDIGNQSWPRTGTETLLATCLTLGAAPVPCRLESRGSGSKRRVTVRPAPDNESEILDVFMIELFLAGKRDPHGRPPVVRKPMGSGPARAAAAAAAAAGCCCHRHWRMPGIVGGSRSSQLSWRLGDSRRRRTTVIAANLKQKKASQLKEAMRSSSRRWNRCVSRAARWRRRRRPRQRRPRKMKLQKDDSNKQQAGVLVATPIRQTVVGGPRAGGSCRSTRLALTEAAVCTKLNKSKQVVHNPGPTRCHLQLRLAQRASVGRRHGRLEVVPPTGSDPMDPTDSVAQGQQSRTNEHAKQPVKEQLQSAKRILEIGLRNVSDARSATVLADGRSVCDSVWSQEVNPHLFDARKLTPTSSSPEQCRYPASRAREIDYDQVEARKIYPRGVKPPPYPGFDQLYQSANRNGFSRGSALRPERTSSGGAPGGGSTFRRCPAARSCFELIDEAIGLMAKHAADESLSTAEERRPRRSRTTGDAPRRADSAEAVRTRDDTEAGALAGDARGVAWYACFARPPTGSNVATLRRSTVRPRGVPVPAFNCQFRVIRTQPNQKYVFAVAAYEPRPSRWQQRWTVDSSNSGESSAADHRLRPCWPRRLPHRSLRASKRNLRGPPVAPIPPSDELALTSRPEFRLNRQRANRRIMSLILRAMLPGHGRAMWLNDANYALAGRSGVTAYGLLAPLVHYKMQTRAVPAARLSDAPGAKDSAGRQHARVRPEAVQPDGPNCRQRIDCRLLQPLLTLSARSATTSETSFASGRKKPELAAAGGGAGNVDKGGSAGRRWGQQQRGTDTELSANEDRAFCHAYGRSCRQQGRLQGSGEKGLSEGHYDLVIEWTKETTDYLDKRNELYTGSSHPKNQGWRRGRGAARCVPTGSVSDQSKIPGASVSEFRAGQGAEGDSSHRAAEAAAEEATAGWQPAAGKKKYKDFYHPSMKDLPPETLAAYKPMRTMTDSQRQLQEELRPKLWKCSAPTYQSWSSATQRESDSEKLCAEERPWRPDMCLVLGLAHYWQLHQQVRLATCDQLGIPSNISQRARVRRGHFWPSCRTQAAWLGSQPAQLAANLSCDMRAAALRWVSKPNSRKDFLRNVKIGRSGWATEECESSGQGEAASRTPQEGFPMQRGLCRRRPRVPRSARGAGKEGVDRTVVRRPASDTSDALTMRCDRSFRLA</sequence>
<feature type="region of interest" description="Disordered" evidence="1">
    <location>
        <begin position="470"/>
        <end position="506"/>
    </location>
</feature>
<keyword evidence="2" id="KW-1185">Reference proteome</keyword>
<organism evidence="2 3">
    <name type="scientific">Macrostomum lignano</name>
    <dbReference type="NCBI Taxonomy" id="282301"/>
    <lineage>
        <taxon>Eukaryota</taxon>
        <taxon>Metazoa</taxon>
        <taxon>Spiralia</taxon>
        <taxon>Lophotrochozoa</taxon>
        <taxon>Platyhelminthes</taxon>
        <taxon>Rhabditophora</taxon>
        <taxon>Macrostomorpha</taxon>
        <taxon>Macrostomida</taxon>
        <taxon>Macrostomidae</taxon>
        <taxon>Macrostomum</taxon>
    </lineage>
</organism>
<feature type="region of interest" description="Disordered" evidence="1">
    <location>
        <begin position="862"/>
        <end position="927"/>
    </location>
</feature>
<proteinExistence type="predicted"/>
<evidence type="ECO:0000313" key="3">
    <source>
        <dbReference type="WBParaSite" id="maker-unitig_38472-snap-gene-0.2-mRNA-1"/>
    </source>
</evidence>
<feature type="compositionally biased region" description="Basic and acidic residues" evidence="1">
    <location>
        <begin position="1149"/>
        <end position="1158"/>
    </location>
</feature>
<dbReference type="InterPro" id="IPR027912">
    <property type="entry name" value="CFAP54"/>
</dbReference>
<feature type="region of interest" description="Disordered" evidence="1">
    <location>
        <begin position="759"/>
        <end position="807"/>
    </location>
</feature>
<dbReference type="Pfam" id="PF14858">
    <property type="entry name" value="CFAP54_N"/>
    <property type="match status" value="1"/>
</dbReference>
<feature type="region of interest" description="Disordered" evidence="1">
    <location>
        <begin position="712"/>
        <end position="738"/>
    </location>
</feature>